<proteinExistence type="predicted"/>
<dbReference type="Proteomes" id="UP000036356">
    <property type="component" value="Unassembled WGS sequence"/>
</dbReference>
<comment type="caution">
    <text evidence="5">The sequence shown here is derived from an EMBL/GenBank/DDBJ whole genome shotgun (WGS) entry which is preliminary data.</text>
</comment>
<keyword evidence="2" id="KW-0238">DNA-binding</keyword>
<dbReference type="SMART" id="SM00347">
    <property type="entry name" value="HTH_MARR"/>
    <property type="match status" value="1"/>
</dbReference>
<dbReference type="Pfam" id="PF12802">
    <property type="entry name" value="MarR_2"/>
    <property type="match status" value="1"/>
</dbReference>
<keyword evidence="3" id="KW-0804">Transcription</keyword>
<accession>A0A0J1FKT8</accession>
<dbReference type="RefSeq" id="WP_047811697.1">
    <property type="nucleotide sequence ID" value="NZ_LDZY01000017.1"/>
</dbReference>
<evidence type="ECO:0000313" key="6">
    <source>
        <dbReference type="Proteomes" id="UP000036356"/>
    </source>
</evidence>
<evidence type="ECO:0000256" key="2">
    <source>
        <dbReference type="ARBA" id="ARBA00023125"/>
    </source>
</evidence>
<evidence type="ECO:0000313" key="5">
    <source>
        <dbReference type="EMBL" id="KLU64104.1"/>
    </source>
</evidence>
<dbReference type="PROSITE" id="PS50995">
    <property type="entry name" value="HTH_MARR_2"/>
    <property type="match status" value="1"/>
</dbReference>
<dbReference type="SUPFAM" id="SSF46785">
    <property type="entry name" value="Winged helix' DNA-binding domain"/>
    <property type="match status" value="1"/>
</dbReference>
<dbReference type="Gene3D" id="1.10.10.10">
    <property type="entry name" value="Winged helix-like DNA-binding domain superfamily/Winged helix DNA-binding domain"/>
    <property type="match status" value="1"/>
</dbReference>
<dbReference type="GO" id="GO:0003700">
    <property type="term" value="F:DNA-binding transcription factor activity"/>
    <property type="evidence" value="ECO:0007669"/>
    <property type="project" value="InterPro"/>
</dbReference>
<keyword evidence="6" id="KW-1185">Reference proteome</keyword>
<protein>
    <submittedName>
        <fullName evidence="5">HTH-type transcriptional regulator SarZ</fullName>
    </submittedName>
</protein>
<name>A0A0J1FKT8_9FIRM</name>
<dbReference type="InterPro" id="IPR036388">
    <property type="entry name" value="WH-like_DNA-bd_sf"/>
</dbReference>
<reference evidence="5 6" key="1">
    <citation type="submission" date="2015-06" db="EMBL/GenBank/DDBJ databases">
        <title>Draft genome of the moderately acidophilic sulfate reducer Candidatus Desulfosporosinus acididurans strain M1.</title>
        <authorList>
            <person name="Poehlein A."/>
            <person name="Petzsch P."/>
            <person name="Johnson B.D."/>
            <person name="Schloemann M."/>
            <person name="Daniel R."/>
            <person name="Muehling M."/>
        </authorList>
    </citation>
    <scope>NUCLEOTIDE SEQUENCE [LARGE SCALE GENOMIC DNA]</scope>
    <source>
        <strain evidence="5 6">M1</strain>
    </source>
</reference>
<dbReference type="AlphaFoldDB" id="A0A0J1FKT8"/>
<dbReference type="GO" id="GO:0003677">
    <property type="term" value="F:DNA binding"/>
    <property type="evidence" value="ECO:0007669"/>
    <property type="project" value="UniProtKB-KW"/>
</dbReference>
<sequence length="148" mass="17199">MEKHSIGRYIASIYRYQSILINKQFEQYGIGCGQHTILINIALNPGINQKDLSERVKIDRANTHRAIKKLEALGYIHTDRDEDDKQIIRSCLTEKGEKLMPSIKSGLHDITEIMIKNFEDPEREEITNLLQKIEENVQKYVKSLRDDS</sequence>
<organism evidence="5 6">
    <name type="scientific">Desulfosporosinus acididurans</name>
    <dbReference type="NCBI Taxonomy" id="476652"/>
    <lineage>
        <taxon>Bacteria</taxon>
        <taxon>Bacillati</taxon>
        <taxon>Bacillota</taxon>
        <taxon>Clostridia</taxon>
        <taxon>Eubacteriales</taxon>
        <taxon>Desulfitobacteriaceae</taxon>
        <taxon>Desulfosporosinus</taxon>
    </lineage>
</organism>
<dbReference type="InterPro" id="IPR036390">
    <property type="entry name" value="WH_DNA-bd_sf"/>
</dbReference>
<evidence type="ECO:0000256" key="3">
    <source>
        <dbReference type="ARBA" id="ARBA00023163"/>
    </source>
</evidence>
<dbReference type="InterPro" id="IPR000835">
    <property type="entry name" value="HTH_MarR-typ"/>
</dbReference>
<feature type="domain" description="HTH marR-type" evidence="4">
    <location>
        <begin position="3"/>
        <end position="135"/>
    </location>
</feature>
<evidence type="ECO:0000256" key="1">
    <source>
        <dbReference type="ARBA" id="ARBA00023015"/>
    </source>
</evidence>
<dbReference type="EMBL" id="LDZY01000017">
    <property type="protein sequence ID" value="KLU64104.1"/>
    <property type="molecule type" value="Genomic_DNA"/>
</dbReference>
<keyword evidence="1" id="KW-0805">Transcription regulation</keyword>
<dbReference type="PANTHER" id="PTHR42756:SF1">
    <property type="entry name" value="TRANSCRIPTIONAL REPRESSOR OF EMRAB OPERON"/>
    <property type="match status" value="1"/>
</dbReference>
<dbReference type="PRINTS" id="PR00598">
    <property type="entry name" value="HTHMARR"/>
</dbReference>
<evidence type="ECO:0000259" key="4">
    <source>
        <dbReference type="PROSITE" id="PS50995"/>
    </source>
</evidence>
<dbReference type="STRING" id="476652.DEAC_c39190"/>
<dbReference type="PATRIC" id="fig|476652.3.peg.4148"/>
<gene>
    <name evidence="5" type="primary">sarZ_2</name>
    <name evidence="5" type="ORF">DEAC_c39190</name>
</gene>
<dbReference type="PANTHER" id="PTHR42756">
    <property type="entry name" value="TRANSCRIPTIONAL REGULATOR, MARR"/>
    <property type="match status" value="1"/>
</dbReference>